<dbReference type="EMBL" id="ON529858">
    <property type="protein sequence ID" value="UTC29857.1"/>
    <property type="molecule type" value="Genomic_DNA"/>
</dbReference>
<sequence length="298" mass="30352">MARQPQRRRLPRSITPRSGIGPGFVASVGDVTLSAALIAENAPEGTIIGTLSANPVEGTTYTLLDAGANRTKLLSGGRLAVGPAASNYEAGTSFQIIVRAQWGQASTDQTFTITITDVDEISNITLSNASILESAAAAAVVGALTSTPTGATFSMVDTAGNRFAISGNNLVRGATALDTEVNATHTVTIRGTRLGETFDKNFTITVTDVDEITNISLATPTIASGAAQGTVVGALTSTPAGATYTMPDTAGGRFGLSGSNVIAGATPTDSEAATSHDVTVRGTRLSETFDKVITITVT</sequence>
<evidence type="ECO:0000313" key="1">
    <source>
        <dbReference type="EMBL" id="UTC29857.1"/>
    </source>
</evidence>
<keyword evidence="2" id="KW-1185">Reference proteome</keyword>
<accession>A0A9E7SUW7</accession>
<reference evidence="1" key="1">
    <citation type="submission" date="2022-05" db="EMBL/GenBank/DDBJ databases">
        <authorList>
            <person name="Friedrich I."/>
            <person name="Poehlein A."/>
            <person name="Schneider D."/>
            <person name="Hertel R."/>
            <person name="Daniel R."/>
        </authorList>
    </citation>
    <scope>NUCLEOTIDE SEQUENCE</scope>
</reference>
<protein>
    <recommendedName>
        <fullName evidence="3">Cadherin domain-containing protein</fullName>
    </recommendedName>
</protein>
<evidence type="ECO:0008006" key="3">
    <source>
        <dbReference type="Google" id="ProtNLM"/>
    </source>
</evidence>
<gene>
    <name evidence="1" type="ORF">BAJUN_02270</name>
</gene>
<proteinExistence type="predicted"/>
<evidence type="ECO:0000313" key="2">
    <source>
        <dbReference type="Proteomes" id="UP001057427"/>
    </source>
</evidence>
<name>A0A9E7SUW7_9CAUD</name>
<organism evidence="1 2">
    <name type="scientific">Brevundimonas phage vB_BgoS-Bajun</name>
    <dbReference type="NCBI Taxonomy" id="2948594"/>
    <lineage>
        <taxon>Viruses</taxon>
        <taxon>Duplodnaviria</taxon>
        <taxon>Heunggongvirae</taxon>
        <taxon>Uroviricota</taxon>
        <taxon>Caudoviricetes</taxon>
        <taxon>Dolichocephalovirinae</taxon>
    </lineage>
</organism>
<dbReference type="Proteomes" id="UP001057427">
    <property type="component" value="Segment"/>
</dbReference>